<keyword evidence="2" id="KW-0472">Membrane</keyword>
<feature type="transmembrane region" description="Helical" evidence="2">
    <location>
        <begin position="12"/>
        <end position="33"/>
    </location>
</feature>
<keyword evidence="2" id="KW-1133">Transmembrane helix</keyword>
<evidence type="ECO:0000313" key="5">
    <source>
        <dbReference type="Proteomes" id="UP000003812"/>
    </source>
</evidence>
<reference evidence="4 5" key="1">
    <citation type="submission" date="2010-10" db="EMBL/GenBank/DDBJ databases">
        <authorList>
            <person name="Durkin A.S."/>
            <person name="Madupu R."/>
            <person name="Torralba M."/>
            <person name="Gillis M."/>
            <person name="Methe B."/>
            <person name="Sutton G."/>
            <person name="Nelson K.E."/>
        </authorList>
    </citation>
    <scope>NUCLEOTIDE SEQUENCE [LARGE SCALE GENOMIC DNA]</scope>
    <source>
        <strain evidence="4 5">F0405</strain>
    </source>
</reference>
<dbReference type="NCBIfam" id="TIGR01168">
    <property type="entry name" value="YSIRK_signal"/>
    <property type="match status" value="1"/>
</dbReference>
<dbReference type="InterPro" id="IPR005877">
    <property type="entry name" value="YSIRK_signal_dom"/>
</dbReference>
<organism evidence="4 5">
    <name type="scientific">Streptococcus parasanguinis F0405</name>
    <dbReference type="NCBI Taxonomy" id="905067"/>
    <lineage>
        <taxon>Bacteria</taxon>
        <taxon>Bacillati</taxon>
        <taxon>Bacillota</taxon>
        <taxon>Bacilli</taxon>
        <taxon>Lactobacillales</taxon>
        <taxon>Streptococcaceae</taxon>
        <taxon>Streptococcus</taxon>
    </lineage>
</organism>
<evidence type="ECO:0000256" key="2">
    <source>
        <dbReference type="SAM" id="Phobius"/>
    </source>
</evidence>
<evidence type="ECO:0000313" key="4">
    <source>
        <dbReference type="EMBL" id="EFQ55802.1"/>
    </source>
</evidence>
<name>E3CBU5_STRPA</name>
<protein>
    <submittedName>
        <fullName evidence="4">Gram-positive signal peptide protein, YSIRK family</fullName>
    </submittedName>
</protein>
<sequence length="40" mass="4391">MGKRLVDQRNRFGIRKLSVGVCSVVVATCFLGVTTSYAEE</sequence>
<proteinExistence type="predicted"/>
<evidence type="ECO:0000259" key="3">
    <source>
        <dbReference type="Pfam" id="PF04650"/>
    </source>
</evidence>
<keyword evidence="2" id="KW-0812">Transmembrane</keyword>
<feature type="domain" description="YSIRK Gram-positive signal peptide" evidence="3">
    <location>
        <begin position="8"/>
        <end position="32"/>
    </location>
</feature>
<comment type="caution">
    <text evidence="4">The sequence shown here is derived from an EMBL/GenBank/DDBJ whole genome shotgun (WGS) entry which is preliminary data.</text>
</comment>
<evidence type="ECO:0000256" key="1">
    <source>
        <dbReference type="ARBA" id="ARBA00022729"/>
    </source>
</evidence>
<keyword evidence="1" id="KW-0732">Signal</keyword>
<dbReference type="EMBL" id="AEKM01000003">
    <property type="protein sequence ID" value="EFQ55802.1"/>
    <property type="molecule type" value="Genomic_DNA"/>
</dbReference>
<accession>E3CBU5</accession>
<dbReference type="Proteomes" id="UP000003812">
    <property type="component" value="Unassembled WGS sequence"/>
</dbReference>
<dbReference type="AlphaFoldDB" id="E3CBU5"/>
<dbReference type="Pfam" id="PF04650">
    <property type="entry name" value="YSIRK_signal"/>
    <property type="match status" value="1"/>
</dbReference>
<gene>
    <name evidence="4" type="ORF">HMPREF9626_0139</name>
</gene>